<keyword evidence="2" id="KW-1185">Reference proteome</keyword>
<protein>
    <submittedName>
        <fullName evidence="1">Uncharacterized protein</fullName>
    </submittedName>
</protein>
<name>A0A0V1I2U3_9BILA</name>
<evidence type="ECO:0000313" key="2">
    <source>
        <dbReference type="Proteomes" id="UP000055024"/>
    </source>
</evidence>
<gene>
    <name evidence="1" type="ORF">T11_15722</name>
</gene>
<comment type="caution">
    <text evidence="1">The sequence shown here is derived from an EMBL/GenBank/DDBJ whole genome shotgun (WGS) entry which is preliminary data.</text>
</comment>
<sequence length="239" mass="27213">MSWEFCSVLLDKYFEKKRPPDNKCGKGTTPSNRAGNIEHCSTTLFKHRSSAIQLGKNCQSIIQLSEASWRFMQLAVWRLGGQFPPMIPKIGYSSWADLRTLLEAQQKTESKSEAPLTTLPDQVLFLKWHGRLKKKTNYYVIKVCIDFRLTSKRRRISEESLSFDKCSPCQDAQLIKNIAQFARCMQYATDGPNGPEGSRVNFEKPFQLCASFITTPTASNRLPQSSNSIILNAVKFYPK</sequence>
<dbReference type="AlphaFoldDB" id="A0A0V1I2U3"/>
<dbReference type="OrthoDB" id="5911930at2759"/>
<dbReference type="Proteomes" id="UP000055024">
    <property type="component" value="Unassembled WGS sequence"/>
</dbReference>
<reference evidence="1 2" key="1">
    <citation type="submission" date="2015-01" db="EMBL/GenBank/DDBJ databases">
        <title>Evolution of Trichinella species and genotypes.</title>
        <authorList>
            <person name="Korhonen P.K."/>
            <person name="Edoardo P."/>
            <person name="Giuseppe L.R."/>
            <person name="Gasser R.B."/>
        </authorList>
    </citation>
    <scope>NUCLEOTIDE SEQUENCE [LARGE SCALE GENOMIC DNA]</scope>
    <source>
        <strain evidence="1">ISS1029</strain>
    </source>
</reference>
<proteinExistence type="predicted"/>
<evidence type="ECO:0000313" key="1">
    <source>
        <dbReference type="EMBL" id="KRZ16864.1"/>
    </source>
</evidence>
<dbReference type="EMBL" id="JYDP01000009">
    <property type="protein sequence ID" value="KRZ16864.1"/>
    <property type="molecule type" value="Genomic_DNA"/>
</dbReference>
<organism evidence="1 2">
    <name type="scientific">Trichinella zimbabwensis</name>
    <dbReference type="NCBI Taxonomy" id="268475"/>
    <lineage>
        <taxon>Eukaryota</taxon>
        <taxon>Metazoa</taxon>
        <taxon>Ecdysozoa</taxon>
        <taxon>Nematoda</taxon>
        <taxon>Enoplea</taxon>
        <taxon>Dorylaimia</taxon>
        <taxon>Trichinellida</taxon>
        <taxon>Trichinellidae</taxon>
        <taxon>Trichinella</taxon>
    </lineage>
</organism>
<accession>A0A0V1I2U3</accession>